<dbReference type="EMBL" id="CM047583">
    <property type="protein sequence ID" value="KAI9914163.1"/>
    <property type="molecule type" value="Genomic_DNA"/>
</dbReference>
<proteinExistence type="predicted"/>
<dbReference type="Proteomes" id="UP001163321">
    <property type="component" value="Chromosome 4"/>
</dbReference>
<comment type="caution">
    <text evidence="1">The sequence shown here is derived from an EMBL/GenBank/DDBJ whole genome shotgun (WGS) entry which is preliminary data.</text>
</comment>
<reference evidence="1 2" key="1">
    <citation type="journal article" date="2022" name="bioRxiv">
        <title>The genome of the oomycete Peronosclerospora sorghi, a cosmopolitan pathogen of maize and sorghum, is inflated with dispersed pseudogenes.</title>
        <authorList>
            <person name="Fletcher K."/>
            <person name="Martin F."/>
            <person name="Isakeit T."/>
            <person name="Cavanaugh K."/>
            <person name="Magill C."/>
            <person name="Michelmore R."/>
        </authorList>
    </citation>
    <scope>NUCLEOTIDE SEQUENCE [LARGE SCALE GENOMIC DNA]</scope>
    <source>
        <strain evidence="1">P6</strain>
    </source>
</reference>
<name>A0ACC0W885_9STRA</name>
<accession>A0ACC0W885</accession>
<gene>
    <name evidence="1" type="ORF">PsorP6_006028</name>
</gene>
<organism evidence="1 2">
    <name type="scientific">Peronosclerospora sorghi</name>
    <dbReference type="NCBI Taxonomy" id="230839"/>
    <lineage>
        <taxon>Eukaryota</taxon>
        <taxon>Sar</taxon>
        <taxon>Stramenopiles</taxon>
        <taxon>Oomycota</taxon>
        <taxon>Peronosporomycetes</taxon>
        <taxon>Peronosporales</taxon>
        <taxon>Peronosporaceae</taxon>
        <taxon>Peronosclerospora</taxon>
    </lineage>
</organism>
<keyword evidence="2" id="KW-1185">Reference proteome</keyword>
<protein>
    <submittedName>
        <fullName evidence="1">Uncharacterized protein</fullName>
    </submittedName>
</protein>
<evidence type="ECO:0000313" key="1">
    <source>
        <dbReference type="EMBL" id="KAI9914163.1"/>
    </source>
</evidence>
<evidence type="ECO:0000313" key="2">
    <source>
        <dbReference type="Proteomes" id="UP001163321"/>
    </source>
</evidence>
<sequence>MVKTLDASENRNPVTISIPFMFMFNNYLAMSSAVEIVQGNTVVSRSLNIIQTLFLVPRIF</sequence>